<gene>
    <name evidence="1" type="ORF">K443DRAFT_130507</name>
</gene>
<reference evidence="1 2" key="1">
    <citation type="submission" date="2014-04" db="EMBL/GenBank/DDBJ databases">
        <authorList>
            <consortium name="DOE Joint Genome Institute"/>
            <person name="Kuo A."/>
            <person name="Kohler A."/>
            <person name="Nagy L.G."/>
            <person name="Floudas D."/>
            <person name="Copeland A."/>
            <person name="Barry K.W."/>
            <person name="Cichocki N."/>
            <person name="Veneault-Fourrey C."/>
            <person name="LaButti K."/>
            <person name="Lindquist E.A."/>
            <person name="Lipzen A."/>
            <person name="Lundell T."/>
            <person name="Morin E."/>
            <person name="Murat C."/>
            <person name="Sun H."/>
            <person name="Tunlid A."/>
            <person name="Henrissat B."/>
            <person name="Grigoriev I.V."/>
            <person name="Hibbett D.S."/>
            <person name="Martin F."/>
            <person name="Nordberg H.P."/>
            <person name="Cantor M.N."/>
            <person name="Hua S.X."/>
        </authorList>
    </citation>
    <scope>NUCLEOTIDE SEQUENCE [LARGE SCALE GENOMIC DNA]</scope>
    <source>
        <strain evidence="1 2">LaAM-08-1</strain>
    </source>
</reference>
<accession>A0A0C9XU48</accession>
<protein>
    <submittedName>
        <fullName evidence="1">Uncharacterized protein</fullName>
    </submittedName>
</protein>
<evidence type="ECO:0000313" key="2">
    <source>
        <dbReference type="Proteomes" id="UP000054477"/>
    </source>
</evidence>
<keyword evidence="2" id="KW-1185">Reference proteome</keyword>
<name>A0A0C9XU48_9AGAR</name>
<sequence>MRKGFFLSLTSCLSWHKRQRNSLASNFNLSCCSSTAHLFPRILGLLMPPNRDITKLSNPTRTCVGRTRGDSCIKEDCLRMLLLAVSVRLETKRGSAYFSTQGLTGDMKAFPEIYRANGE</sequence>
<reference evidence="2" key="2">
    <citation type="submission" date="2015-01" db="EMBL/GenBank/DDBJ databases">
        <title>Evolutionary Origins and Diversification of the Mycorrhizal Mutualists.</title>
        <authorList>
            <consortium name="DOE Joint Genome Institute"/>
            <consortium name="Mycorrhizal Genomics Consortium"/>
            <person name="Kohler A."/>
            <person name="Kuo A."/>
            <person name="Nagy L.G."/>
            <person name="Floudas D."/>
            <person name="Copeland A."/>
            <person name="Barry K.W."/>
            <person name="Cichocki N."/>
            <person name="Veneault-Fourrey C."/>
            <person name="LaButti K."/>
            <person name="Lindquist E.A."/>
            <person name="Lipzen A."/>
            <person name="Lundell T."/>
            <person name="Morin E."/>
            <person name="Murat C."/>
            <person name="Riley R."/>
            <person name="Ohm R."/>
            <person name="Sun H."/>
            <person name="Tunlid A."/>
            <person name="Henrissat B."/>
            <person name="Grigoriev I.V."/>
            <person name="Hibbett D.S."/>
            <person name="Martin F."/>
        </authorList>
    </citation>
    <scope>NUCLEOTIDE SEQUENCE [LARGE SCALE GENOMIC DNA]</scope>
    <source>
        <strain evidence="2">LaAM-08-1</strain>
    </source>
</reference>
<dbReference type="HOGENOM" id="CLU_2184435_0_0_1"/>
<dbReference type="EMBL" id="KN838562">
    <property type="protein sequence ID" value="KIK05209.1"/>
    <property type="molecule type" value="Genomic_DNA"/>
</dbReference>
<proteinExistence type="predicted"/>
<evidence type="ECO:0000313" key="1">
    <source>
        <dbReference type="EMBL" id="KIK05209.1"/>
    </source>
</evidence>
<organism evidence="1 2">
    <name type="scientific">Laccaria amethystina LaAM-08-1</name>
    <dbReference type="NCBI Taxonomy" id="1095629"/>
    <lineage>
        <taxon>Eukaryota</taxon>
        <taxon>Fungi</taxon>
        <taxon>Dikarya</taxon>
        <taxon>Basidiomycota</taxon>
        <taxon>Agaricomycotina</taxon>
        <taxon>Agaricomycetes</taxon>
        <taxon>Agaricomycetidae</taxon>
        <taxon>Agaricales</taxon>
        <taxon>Agaricineae</taxon>
        <taxon>Hydnangiaceae</taxon>
        <taxon>Laccaria</taxon>
    </lineage>
</organism>
<dbReference type="OrthoDB" id="10367403at2759"/>
<dbReference type="Proteomes" id="UP000054477">
    <property type="component" value="Unassembled WGS sequence"/>
</dbReference>
<dbReference type="AlphaFoldDB" id="A0A0C9XU48"/>